<sequence length="88" mass="9947">MDIMEKVLEVKGEDAVKMVQQLALQKQIYCSLTKGHVWSQQIELAKRPENRGKLIVTVHPSAGERYLSLALFEGLRKEAEAMQPVPVD</sequence>
<dbReference type="Gramene" id="TuG1812G0500004336.01.T01">
    <property type="protein sequence ID" value="TuG1812G0500004336.01.T01"/>
    <property type="gene ID" value="TuG1812G0500004336.01"/>
</dbReference>
<dbReference type="EnsemblPlants" id="TuG1812G0500004336.01.T01">
    <property type="protein sequence ID" value="TuG1812G0500004336.01.T01"/>
    <property type="gene ID" value="TuG1812G0500004336.01"/>
</dbReference>
<accession>A0A8R7QJB3</accession>
<dbReference type="AlphaFoldDB" id="A0A8R7QJB3"/>
<dbReference type="InterPro" id="IPR036052">
    <property type="entry name" value="TrpB-like_PALP_sf"/>
</dbReference>
<dbReference type="SUPFAM" id="SSF53686">
    <property type="entry name" value="Tryptophan synthase beta subunit-like PLP-dependent enzymes"/>
    <property type="match status" value="1"/>
</dbReference>
<organism evidence="1 2">
    <name type="scientific">Triticum urartu</name>
    <name type="common">Red wild einkorn</name>
    <name type="synonym">Crithodium urartu</name>
    <dbReference type="NCBI Taxonomy" id="4572"/>
    <lineage>
        <taxon>Eukaryota</taxon>
        <taxon>Viridiplantae</taxon>
        <taxon>Streptophyta</taxon>
        <taxon>Embryophyta</taxon>
        <taxon>Tracheophyta</taxon>
        <taxon>Spermatophyta</taxon>
        <taxon>Magnoliopsida</taxon>
        <taxon>Liliopsida</taxon>
        <taxon>Poales</taxon>
        <taxon>Poaceae</taxon>
        <taxon>BOP clade</taxon>
        <taxon>Pooideae</taxon>
        <taxon>Triticodae</taxon>
        <taxon>Triticeae</taxon>
        <taxon>Triticinae</taxon>
        <taxon>Triticum</taxon>
    </lineage>
</organism>
<reference evidence="2" key="1">
    <citation type="journal article" date="2013" name="Nature">
        <title>Draft genome of the wheat A-genome progenitor Triticum urartu.</title>
        <authorList>
            <person name="Ling H.Q."/>
            <person name="Zhao S."/>
            <person name="Liu D."/>
            <person name="Wang J."/>
            <person name="Sun H."/>
            <person name="Zhang C."/>
            <person name="Fan H."/>
            <person name="Li D."/>
            <person name="Dong L."/>
            <person name="Tao Y."/>
            <person name="Gao C."/>
            <person name="Wu H."/>
            <person name="Li Y."/>
            <person name="Cui Y."/>
            <person name="Guo X."/>
            <person name="Zheng S."/>
            <person name="Wang B."/>
            <person name="Yu K."/>
            <person name="Liang Q."/>
            <person name="Yang W."/>
            <person name="Lou X."/>
            <person name="Chen J."/>
            <person name="Feng M."/>
            <person name="Jian J."/>
            <person name="Zhang X."/>
            <person name="Luo G."/>
            <person name="Jiang Y."/>
            <person name="Liu J."/>
            <person name="Wang Z."/>
            <person name="Sha Y."/>
            <person name="Zhang B."/>
            <person name="Wu H."/>
            <person name="Tang D."/>
            <person name="Shen Q."/>
            <person name="Xue P."/>
            <person name="Zou S."/>
            <person name="Wang X."/>
            <person name="Liu X."/>
            <person name="Wang F."/>
            <person name="Yang Y."/>
            <person name="An X."/>
            <person name="Dong Z."/>
            <person name="Zhang K."/>
            <person name="Zhang X."/>
            <person name="Luo M.C."/>
            <person name="Dvorak J."/>
            <person name="Tong Y."/>
            <person name="Wang J."/>
            <person name="Yang H."/>
            <person name="Li Z."/>
            <person name="Wang D."/>
            <person name="Zhang A."/>
            <person name="Wang J."/>
        </authorList>
    </citation>
    <scope>NUCLEOTIDE SEQUENCE</scope>
    <source>
        <strain evidence="2">cv. G1812</strain>
    </source>
</reference>
<proteinExistence type="predicted"/>
<reference evidence="1" key="2">
    <citation type="submission" date="2018-03" db="EMBL/GenBank/DDBJ databases">
        <title>The Triticum urartu genome reveals the dynamic nature of wheat genome evolution.</title>
        <authorList>
            <person name="Ling H."/>
            <person name="Ma B."/>
            <person name="Shi X."/>
            <person name="Liu H."/>
            <person name="Dong L."/>
            <person name="Sun H."/>
            <person name="Cao Y."/>
            <person name="Gao Q."/>
            <person name="Zheng S."/>
            <person name="Li Y."/>
            <person name="Yu Y."/>
            <person name="Du H."/>
            <person name="Qi M."/>
            <person name="Li Y."/>
            <person name="Yu H."/>
            <person name="Cui Y."/>
            <person name="Wang N."/>
            <person name="Chen C."/>
            <person name="Wu H."/>
            <person name="Zhao Y."/>
            <person name="Zhang J."/>
            <person name="Li Y."/>
            <person name="Zhou W."/>
            <person name="Zhang B."/>
            <person name="Hu W."/>
            <person name="Eijk M."/>
            <person name="Tang J."/>
            <person name="Witsenboer H."/>
            <person name="Zhao S."/>
            <person name="Li Z."/>
            <person name="Zhang A."/>
            <person name="Wang D."/>
            <person name="Liang C."/>
        </authorList>
    </citation>
    <scope>NUCLEOTIDE SEQUENCE [LARGE SCALE GENOMIC DNA]</scope>
    <source>
        <strain evidence="1">cv. G1812</strain>
    </source>
</reference>
<dbReference type="PANTHER" id="PTHR10314">
    <property type="entry name" value="CYSTATHIONINE BETA-SYNTHASE"/>
    <property type="match status" value="1"/>
</dbReference>
<protein>
    <submittedName>
        <fullName evidence="1">Uncharacterized protein</fullName>
    </submittedName>
</protein>
<evidence type="ECO:0000313" key="1">
    <source>
        <dbReference type="EnsemblPlants" id="TuG1812G0500004336.01.T01"/>
    </source>
</evidence>
<dbReference type="Gene3D" id="3.40.50.1100">
    <property type="match status" value="1"/>
</dbReference>
<reference evidence="1" key="3">
    <citation type="submission" date="2022-06" db="UniProtKB">
        <authorList>
            <consortium name="EnsemblPlants"/>
        </authorList>
    </citation>
    <scope>IDENTIFICATION</scope>
</reference>
<keyword evidence="2" id="KW-1185">Reference proteome</keyword>
<name>A0A8R7QJB3_TRIUA</name>
<dbReference type="Proteomes" id="UP000015106">
    <property type="component" value="Chromosome 5"/>
</dbReference>
<dbReference type="InterPro" id="IPR050214">
    <property type="entry name" value="Cys_Synth/Cystath_Beta-Synth"/>
</dbReference>
<evidence type="ECO:0000313" key="2">
    <source>
        <dbReference type="Proteomes" id="UP000015106"/>
    </source>
</evidence>